<evidence type="ECO:0000256" key="1">
    <source>
        <dbReference type="SAM" id="MobiDB-lite"/>
    </source>
</evidence>
<dbReference type="InterPro" id="IPR021057">
    <property type="entry name" value="Trypano_invariant_glycop"/>
</dbReference>
<dbReference type="Pfam" id="PF11727">
    <property type="entry name" value="ISG65-75"/>
    <property type="match status" value="1"/>
</dbReference>
<dbReference type="Proteomes" id="UP000002316">
    <property type="component" value="Chromosome 2"/>
</dbReference>
<proteinExistence type="predicted"/>
<dbReference type="EMBL" id="FN554965">
    <property type="protein sequence ID" value="CBH09424.1"/>
    <property type="molecule type" value="Genomic_DNA"/>
</dbReference>
<dbReference type="VEuPathDB" id="TriTrypDB:Tbg.972.2.1580"/>
<feature type="compositionally biased region" description="Basic residues" evidence="1">
    <location>
        <begin position="250"/>
        <end position="259"/>
    </location>
</feature>
<dbReference type="RefSeq" id="XP_011771730.1">
    <property type="nucleotide sequence ID" value="XM_011773428.1"/>
</dbReference>
<dbReference type="KEGG" id="tbg:TbgDal_II1580"/>
<evidence type="ECO:0000313" key="4">
    <source>
        <dbReference type="Proteomes" id="UP000002316"/>
    </source>
</evidence>
<evidence type="ECO:0000313" key="3">
    <source>
        <dbReference type="EMBL" id="CBH09424.1"/>
    </source>
</evidence>
<dbReference type="AlphaFoldDB" id="C9ZJ66"/>
<organism evidence="3 4">
    <name type="scientific">Trypanosoma brucei gambiense (strain MHOM/CI/86/DAL972)</name>
    <dbReference type="NCBI Taxonomy" id="679716"/>
    <lineage>
        <taxon>Eukaryota</taxon>
        <taxon>Discoba</taxon>
        <taxon>Euglenozoa</taxon>
        <taxon>Kinetoplastea</taxon>
        <taxon>Metakinetoplastina</taxon>
        <taxon>Trypanosomatida</taxon>
        <taxon>Trypanosomatidae</taxon>
        <taxon>Trypanosoma</taxon>
    </lineage>
</organism>
<feature type="chain" id="PRO_5003005484" evidence="2">
    <location>
        <begin position="23"/>
        <end position="266"/>
    </location>
</feature>
<protein>
    <submittedName>
        <fullName evidence="3">65 kDa invariant surface glycoprotein, putative</fullName>
    </submittedName>
</protein>
<gene>
    <name evidence="3" type="ORF">TbgDal_II1580</name>
</gene>
<reference evidence="4" key="1">
    <citation type="journal article" date="2010" name="PLoS Negl. Trop. Dis.">
        <title>The genome sequence of Trypanosoma brucei gambiense, causative agent of chronic human african trypanosomiasis.</title>
        <authorList>
            <person name="Jackson A.P."/>
            <person name="Sanders M."/>
            <person name="Berry A."/>
            <person name="McQuillan J."/>
            <person name="Aslett M.A."/>
            <person name="Quail M.A."/>
            <person name="Chukualim B."/>
            <person name="Capewell P."/>
            <person name="MacLeod A."/>
            <person name="Melville S.E."/>
            <person name="Gibson W."/>
            <person name="Barry J.D."/>
            <person name="Berriman M."/>
            <person name="Hertz-Fowler C."/>
        </authorList>
    </citation>
    <scope>NUCLEOTIDE SEQUENCE [LARGE SCALE GENOMIC DNA]</scope>
    <source>
        <strain evidence="4">MHOM/CI/86/DAL972</strain>
    </source>
</reference>
<accession>C9ZJ66</accession>
<sequence>MMKYLLVFAIIATRIPVLLVIGSEDNRVPGDKKLTKEGAAALCKMKHLADKVAKERSQELKDRTQNFAGYIEFELYRIDYWLEKLNGPKGRKDGYAKLSDSDIEKVKEIFNKAKDGITKQLPEAKKAGEEAEKLHTEVKKAAENARGVRLSEGTNSSGLYRILDWYCFKEGENAGKSDNCDGVKFSVHYGTHRRRNVIDCSNTGYEENYDWSANALQVALNNWEKCEPKKLESPGSGKKLQHSANLPKPSLHHGQRRGKIPNQENC</sequence>
<name>C9ZJ66_TRYB9</name>
<keyword evidence="2" id="KW-0732">Signal</keyword>
<feature type="region of interest" description="Disordered" evidence="1">
    <location>
        <begin position="230"/>
        <end position="266"/>
    </location>
</feature>
<feature type="signal peptide" evidence="2">
    <location>
        <begin position="1"/>
        <end position="22"/>
    </location>
</feature>
<dbReference type="GeneID" id="23858557"/>
<evidence type="ECO:0000256" key="2">
    <source>
        <dbReference type="SAM" id="SignalP"/>
    </source>
</evidence>